<dbReference type="AlphaFoldDB" id="A0A1F5F5X7"/>
<sequence length="201" mass="21862">MEDMASISYDTHGLDEGIEAGTKLGAILKIVSLFAFAGVIGVFLLIRGVGRGKVNQVSINNSFGQIEYKIPYKNTLYENFGFVQEPKVTVPLKTLSGYVDTTFLLDSGAVVSTLPLQAAHDTGVDLAKAKRITLQGFSGVPAFAYLDKIVLQLAGQEIEFPATFTESNSTTYILGRKGLFDDFTINFDHQDRVITIKGQAK</sequence>
<dbReference type="SUPFAM" id="SSF50630">
    <property type="entry name" value="Acid proteases"/>
    <property type="match status" value="1"/>
</dbReference>
<evidence type="ECO:0000256" key="1">
    <source>
        <dbReference type="ARBA" id="ARBA00022801"/>
    </source>
</evidence>
<evidence type="ECO:0000259" key="3">
    <source>
        <dbReference type="PROSITE" id="PS50175"/>
    </source>
</evidence>
<dbReference type="Proteomes" id="UP000176191">
    <property type="component" value="Unassembled WGS sequence"/>
</dbReference>
<protein>
    <recommendedName>
        <fullName evidence="3">Peptidase A2 domain-containing protein</fullName>
    </recommendedName>
</protein>
<evidence type="ECO:0000313" key="5">
    <source>
        <dbReference type="Proteomes" id="UP000176191"/>
    </source>
</evidence>
<gene>
    <name evidence="4" type="ORF">A2228_01015</name>
</gene>
<keyword evidence="2" id="KW-0812">Transmembrane</keyword>
<dbReference type="InterPro" id="IPR001995">
    <property type="entry name" value="Peptidase_A2_cat"/>
</dbReference>
<comment type="caution">
    <text evidence="4">The sequence shown here is derived from an EMBL/GenBank/DDBJ whole genome shotgun (WGS) entry which is preliminary data.</text>
</comment>
<dbReference type="GO" id="GO:0006508">
    <property type="term" value="P:proteolysis"/>
    <property type="evidence" value="ECO:0007669"/>
    <property type="project" value="InterPro"/>
</dbReference>
<dbReference type="EMBL" id="MFAK01000016">
    <property type="protein sequence ID" value="OGD75065.1"/>
    <property type="molecule type" value="Genomic_DNA"/>
</dbReference>
<dbReference type="Gene3D" id="2.40.70.10">
    <property type="entry name" value="Acid Proteases"/>
    <property type="match status" value="1"/>
</dbReference>
<dbReference type="GO" id="GO:0004190">
    <property type="term" value="F:aspartic-type endopeptidase activity"/>
    <property type="evidence" value="ECO:0007669"/>
    <property type="project" value="InterPro"/>
</dbReference>
<organism evidence="4 5">
    <name type="scientific">Candidatus Collierbacteria bacterium RIFOXYA2_FULL_46_10</name>
    <dbReference type="NCBI Taxonomy" id="1817726"/>
    <lineage>
        <taxon>Bacteria</taxon>
        <taxon>Candidatus Collieribacteriota</taxon>
    </lineage>
</organism>
<evidence type="ECO:0000256" key="2">
    <source>
        <dbReference type="SAM" id="Phobius"/>
    </source>
</evidence>
<evidence type="ECO:0000313" key="4">
    <source>
        <dbReference type="EMBL" id="OGD75065.1"/>
    </source>
</evidence>
<keyword evidence="2" id="KW-0472">Membrane</keyword>
<feature type="transmembrane region" description="Helical" evidence="2">
    <location>
        <begin position="26"/>
        <end position="46"/>
    </location>
</feature>
<reference evidence="4 5" key="1">
    <citation type="journal article" date="2016" name="Nat. Commun.">
        <title>Thousands of microbial genomes shed light on interconnected biogeochemical processes in an aquifer system.</title>
        <authorList>
            <person name="Anantharaman K."/>
            <person name="Brown C.T."/>
            <person name="Hug L.A."/>
            <person name="Sharon I."/>
            <person name="Castelle C.J."/>
            <person name="Probst A.J."/>
            <person name="Thomas B.C."/>
            <person name="Singh A."/>
            <person name="Wilkins M.J."/>
            <person name="Karaoz U."/>
            <person name="Brodie E.L."/>
            <person name="Williams K.H."/>
            <person name="Hubbard S.S."/>
            <person name="Banfield J.F."/>
        </authorList>
    </citation>
    <scope>NUCLEOTIDE SEQUENCE [LARGE SCALE GENOMIC DNA]</scope>
</reference>
<proteinExistence type="predicted"/>
<feature type="domain" description="Peptidase A2" evidence="3">
    <location>
        <begin position="101"/>
        <end position="178"/>
    </location>
</feature>
<keyword evidence="2" id="KW-1133">Transmembrane helix</keyword>
<dbReference type="InterPro" id="IPR021109">
    <property type="entry name" value="Peptidase_aspartic_dom_sf"/>
</dbReference>
<keyword evidence="1" id="KW-0378">Hydrolase</keyword>
<accession>A0A1F5F5X7</accession>
<name>A0A1F5F5X7_9BACT</name>
<dbReference type="PROSITE" id="PS50175">
    <property type="entry name" value="ASP_PROT_RETROV"/>
    <property type="match status" value="1"/>
</dbReference>